<dbReference type="Gene3D" id="3.60.10.10">
    <property type="entry name" value="Endonuclease/exonuclease/phosphatase"/>
    <property type="match status" value="1"/>
</dbReference>
<name>A0A699J9A1_TANCI</name>
<feature type="domain" description="Reverse transcriptase" evidence="2">
    <location>
        <begin position="289"/>
        <end position="440"/>
    </location>
</feature>
<feature type="domain" description="Reverse transcriptase zinc-binding" evidence="3">
    <location>
        <begin position="667"/>
        <end position="717"/>
    </location>
</feature>
<dbReference type="InterPro" id="IPR026960">
    <property type="entry name" value="RVT-Znf"/>
</dbReference>
<keyword evidence="1" id="KW-0472">Membrane</keyword>
<dbReference type="CDD" id="cd01650">
    <property type="entry name" value="RT_nLTR_like"/>
    <property type="match status" value="1"/>
</dbReference>
<dbReference type="InterPro" id="IPR036691">
    <property type="entry name" value="Endo/exonu/phosph_ase_sf"/>
</dbReference>
<sequence length="807" mass="92980">MGLMNRWQGAWCIFGDLNVVRSHDDRVNSQVNIKEMPDFNNFINNTRLIEISMRGRKFTRVSDDGTKFSKLDRFLLNDKFNELWGNLSVIALDRKLSDHCSIVIRDVELDFGPKPFRVFDIRMKDLDFFRVVEEAWRKEIRSARPDCKFRGRLKKVKASLPVWSKDRFGGKKEKVENLRKEAMRWELEAENRVLNDSERTSWLEARKQWEIKEREYGNMLHQKSRIKWDAEGDENLNFFHSFVRRRNNKCNLKGLMVEGVWCEDPKTIKAQMAKHYKNLFSNDGGGGGRGNFWPISLIRCYYKIIAKMLAKRVKQVVGNMVGEVQNTFIKGRYILDGVLIANETIDYLKKNKGKSLIFKVDFEKAYVSITWRFLLDIMKKIGFGYKWCKWVDTCLRTSSVSVLVNGSPSEEFGLERGVRQGDPLSPFLFILATGGLNAIVTEAVEKGIFSGVVVGANNVTVSGLKVNYNKSKIYDIGVNDGDITDMARWMGCGTEEFPFSYLGLPIGENMRRGLNIGSLREKTRLYWVNGGGGGLGGRAGAYGLGRLMGVGIEFTSSFYGTLGDGRDIRFWVDRWVDIRRLCDRFPRLYHLDRSREGSVLDKGSWVNGVWCWKWDWVRDIKGRVSTEFRELVGVVQDIVVHSNDMDKWRWMLGDYGEFTVKELARLVERALKGRLPVSVELDRRGVDLDSGLCPCCNNVVETCGHSLVTCDLAMGVWEKVFNWWKVGNVNAFSIDEIFSSGGGVNVPTLLFCVWQVVIWTSGYFIWKERNSRVFGKKVSSTNKIVQDIQLKRFEWFVRRSKKYKAID</sequence>
<feature type="transmembrane region" description="Helical" evidence="1">
    <location>
        <begin position="746"/>
        <end position="766"/>
    </location>
</feature>
<dbReference type="PANTHER" id="PTHR33116:SF78">
    <property type="entry name" value="OS12G0587133 PROTEIN"/>
    <property type="match status" value="1"/>
</dbReference>
<keyword evidence="1" id="KW-1133">Transmembrane helix</keyword>
<protein>
    <submittedName>
        <fullName evidence="4">Transposon TX1 uncharacterized</fullName>
    </submittedName>
</protein>
<reference evidence="4" key="1">
    <citation type="journal article" date="2019" name="Sci. Rep.">
        <title>Draft genome of Tanacetum cinerariifolium, the natural source of mosquito coil.</title>
        <authorList>
            <person name="Yamashiro T."/>
            <person name="Shiraishi A."/>
            <person name="Satake H."/>
            <person name="Nakayama K."/>
        </authorList>
    </citation>
    <scope>NUCLEOTIDE SEQUENCE</scope>
</reference>
<keyword evidence="1" id="KW-0812">Transmembrane</keyword>
<dbReference type="InterPro" id="IPR000477">
    <property type="entry name" value="RT_dom"/>
</dbReference>
<evidence type="ECO:0000259" key="2">
    <source>
        <dbReference type="Pfam" id="PF00078"/>
    </source>
</evidence>
<dbReference type="Pfam" id="PF13966">
    <property type="entry name" value="zf-RVT"/>
    <property type="match status" value="1"/>
</dbReference>
<dbReference type="SUPFAM" id="SSF56219">
    <property type="entry name" value="DNase I-like"/>
    <property type="match status" value="1"/>
</dbReference>
<proteinExistence type="predicted"/>
<evidence type="ECO:0000256" key="1">
    <source>
        <dbReference type="SAM" id="Phobius"/>
    </source>
</evidence>
<dbReference type="PANTHER" id="PTHR33116">
    <property type="entry name" value="REVERSE TRANSCRIPTASE ZINC-BINDING DOMAIN-CONTAINING PROTEIN-RELATED-RELATED"/>
    <property type="match status" value="1"/>
</dbReference>
<evidence type="ECO:0000313" key="4">
    <source>
        <dbReference type="EMBL" id="GFA19889.1"/>
    </source>
</evidence>
<dbReference type="Pfam" id="PF00078">
    <property type="entry name" value="RVT_1"/>
    <property type="match status" value="1"/>
</dbReference>
<evidence type="ECO:0000259" key="3">
    <source>
        <dbReference type="Pfam" id="PF13966"/>
    </source>
</evidence>
<dbReference type="AlphaFoldDB" id="A0A699J9A1"/>
<organism evidence="4">
    <name type="scientific">Tanacetum cinerariifolium</name>
    <name type="common">Dalmatian daisy</name>
    <name type="synonym">Chrysanthemum cinerariifolium</name>
    <dbReference type="NCBI Taxonomy" id="118510"/>
    <lineage>
        <taxon>Eukaryota</taxon>
        <taxon>Viridiplantae</taxon>
        <taxon>Streptophyta</taxon>
        <taxon>Embryophyta</taxon>
        <taxon>Tracheophyta</taxon>
        <taxon>Spermatophyta</taxon>
        <taxon>Magnoliopsida</taxon>
        <taxon>eudicotyledons</taxon>
        <taxon>Gunneridae</taxon>
        <taxon>Pentapetalae</taxon>
        <taxon>asterids</taxon>
        <taxon>campanulids</taxon>
        <taxon>Asterales</taxon>
        <taxon>Asteraceae</taxon>
        <taxon>Asteroideae</taxon>
        <taxon>Anthemideae</taxon>
        <taxon>Anthemidinae</taxon>
        <taxon>Tanacetum</taxon>
    </lineage>
</organism>
<dbReference type="EMBL" id="BKCJ010384342">
    <property type="protein sequence ID" value="GFA19889.1"/>
    <property type="molecule type" value="Genomic_DNA"/>
</dbReference>
<accession>A0A699J9A1</accession>
<comment type="caution">
    <text evidence="4">The sequence shown here is derived from an EMBL/GenBank/DDBJ whole genome shotgun (WGS) entry which is preliminary data.</text>
</comment>
<gene>
    <name evidence="4" type="ORF">Tci_591861</name>
</gene>